<comment type="caution">
    <text evidence="3">The sequence shown here is derived from an EMBL/GenBank/DDBJ whole genome shotgun (WGS) entry which is preliminary data.</text>
</comment>
<proteinExistence type="predicted"/>
<dbReference type="Pfam" id="PF02108">
    <property type="entry name" value="FliH"/>
    <property type="match status" value="1"/>
</dbReference>
<reference evidence="3 4" key="1">
    <citation type="journal article" date="2019" name="Environ. Microbiol.">
        <title>Species interactions and distinct microbial communities in high Arctic permafrost affected cryosols are associated with the CH4 and CO2 gas fluxes.</title>
        <authorList>
            <person name="Altshuler I."/>
            <person name="Hamel J."/>
            <person name="Turney S."/>
            <person name="Magnuson E."/>
            <person name="Levesque R."/>
            <person name="Greer C."/>
            <person name="Whyte L.G."/>
        </authorList>
    </citation>
    <scope>NUCLEOTIDE SEQUENCE [LARGE SCALE GENOMIC DNA]</scope>
    <source>
        <strain evidence="3 4">S5.1</strain>
    </source>
</reference>
<dbReference type="AlphaFoldDB" id="A0A502CTJ8"/>
<dbReference type="EMBL" id="RCZK01000001">
    <property type="protein sequence ID" value="TPG15429.1"/>
    <property type="molecule type" value="Genomic_DNA"/>
</dbReference>
<evidence type="ECO:0000256" key="1">
    <source>
        <dbReference type="SAM" id="MobiDB-lite"/>
    </source>
</evidence>
<evidence type="ECO:0000259" key="2">
    <source>
        <dbReference type="Pfam" id="PF02108"/>
    </source>
</evidence>
<gene>
    <name evidence="3" type="ORF">EAH84_01060</name>
</gene>
<name>A0A502CTJ8_9SPHN</name>
<dbReference type="RefSeq" id="WP_140866379.1">
    <property type="nucleotide sequence ID" value="NZ_RCZK01000001.1"/>
</dbReference>
<protein>
    <submittedName>
        <fullName evidence="3">Flagellar biosynthesis protein FliH</fullName>
    </submittedName>
</protein>
<dbReference type="Proteomes" id="UP000318413">
    <property type="component" value="Unassembled WGS sequence"/>
</dbReference>
<feature type="region of interest" description="Disordered" evidence="1">
    <location>
        <begin position="33"/>
        <end position="76"/>
    </location>
</feature>
<keyword evidence="3" id="KW-0966">Cell projection</keyword>
<dbReference type="OrthoDB" id="7583897at2"/>
<accession>A0A502CTJ8</accession>
<keyword evidence="3" id="KW-0969">Cilium</keyword>
<keyword evidence="4" id="KW-1185">Reference proteome</keyword>
<evidence type="ECO:0000313" key="3">
    <source>
        <dbReference type="EMBL" id="TPG15429.1"/>
    </source>
</evidence>
<sequence>MSDASSGFTAGYAGRHAAAADVLQAAFAPPLGFAPRDPRARAHGGNGGKPRHFSPANPATNPTEGWNPLDPDAGSTEFVDPVEAARAAGYAEGLADAALAAGAGESRDQQLLAELAAALQAGSQLDRERMARKLRQTVLFLVTKLVGEAGISPELLAGRVESAAELLADAAESALLRLHPDDVVLVEGKLPKTVFAASDSALARGSFVLESASTVVEDGPELWLEQLAQAIDRVPVPPLC</sequence>
<evidence type="ECO:0000313" key="4">
    <source>
        <dbReference type="Proteomes" id="UP000318413"/>
    </source>
</evidence>
<keyword evidence="3" id="KW-0282">Flagellum</keyword>
<dbReference type="InterPro" id="IPR018035">
    <property type="entry name" value="Flagellar_FliH/T3SS_HrpE"/>
</dbReference>
<organism evidence="3 4">
    <name type="scientific">Sphingomonas oligophenolica</name>
    <dbReference type="NCBI Taxonomy" id="301154"/>
    <lineage>
        <taxon>Bacteria</taxon>
        <taxon>Pseudomonadati</taxon>
        <taxon>Pseudomonadota</taxon>
        <taxon>Alphaproteobacteria</taxon>
        <taxon>Sphingomonadales</taxon>
        <taxon>Sphingomonadaceae</taxon>
        <taxon>Sphingomonas</taxon>
    </lineage>
</organism>
<feature type="domain" description="Flagellar assembly protein FliH/Type III secretion system HrpE" evidence="2">
    <location>
        <begin position="110"/>
        <end position="216"/>
    </location>
</feature>